<organism evidence="3 4">
    <name type="scientific">Exidia glandulosa HHB12029</name>
    <dbReference type="NCBI Taxonomy" id="1314781"/>
    <lineage>
        <taxon>Eukaryota</taxon>
        <taxon>Fungi</taxon>
        <taxon>Dikarya</taxon>
        <taxon>Basidiomycota</taxon>
        <taxon>Agaricomycotina</taxon>
        <taxon>Agaricomycetes</taxon>
        <taxon>Auriculariales</taxon>
        <taxon>Exidiaceae</taxon>
        <taxon>Exidia</taxon>
    </lineage>
</organism>
<dbReference type="OrthoDB" id="17255at2759"/>
<evidence type="ECO:0000259" key="2">
    <source>
        <dbReference type="PROSITE" id="PS51340"/>
    </source>
</evidence>
<keyword evidence="4" id="KW-1185">Reference proteome</keyword>
<dbReference type="GO" id="GO:0003824">
    <property type="term" value="F:catalytic activity"/>
    <property type="evidence" value="ECO:0007669"/>
    <property type="project" value="InterPro"/>
</dbReference>
<dbReference type="Pfam" id="PF03473">
    <property type="entry name" value="MOSC"/>
    <property type="match status" value="1"/>
</dbReference>
<keyword evidence="1" id="KW-1133">Transmembrane helix</keyword>
<protein>
    <recommendedName>
        <fullName evidence="2">MOSC domain-containing protein</fullName>
    </recommendedName>
</protein>
<dbReference type="PANTHER" id="PTHR14237:SF19">
    <property type="entry name" value="MITOCHONDRIAL AMIDOXIME REDUCING COMPONENT 1"/>
    <property type="match status" value="1"/>
</dbReference>
<dbReference type="AlphaFoldDB" id="A0A165GRP2"/>
<keyword evidence="1" id="KW-0812">Transmembrane</keyword>
<dbReference type="InterPro" id="IPR005302">
    <property type="entry name" value="MoCF_Sase_C"/>
</dbReference>
<dbReference type="PROSITE" id="PS51340">
    <property type="entry name" value="MOSC"/>
    <property type="match status" value="1"/>
</dbReference>
<dbReference type="InParanoid" id="A0A165GRP2"/>
<proteinExistence type="predicted"/>
<dbReference type="SUPFAM" id="SSF141673">
    <property type="entry name" value="MOSC N-terminal domain-like"/>
    <property type="match status" value="1"/>
</dbReference>
<dbReference type="GO" id="GO:0030170">
    <property type="term" value="F:pyridoxal phosphate binding"/>
    <property type="evidence" value="ECO:0007669"/>
    <property type="project" value="InterPro"/>
</dbReference>
<evidence type="ECO:0000313" key="3">
    <source>
        <dbReference type="EMBL" id="KZV90908.1"/>
    </source>
</evidence>
<dbReference type="Pfam" id="PF03476">
    <property type="entry name" value="MOSC_N"/>
    <property type="match status" value="1"/>
</dbReference>
<feature type="transmembrane region" description="Helical" evidence="1">
    <location>
        <begin position="16"/>
        <end position="37"/>
    </location>
</feature>
<dbReference type="PANTHER" id="PTHR14237">
    <property type="entry name" value="MOLYBDOPTERIN COFACTOR SULFURASE MOSC"/>
    <property type="match status" value="1"/>
</dbReference>
<feature type="domain" description="MOSC" evidence="2">
    <location>
        <begin position="201"/>
        <end position="368"/>
    </location>
</feature>
<accession>A0A165GRP2</accession>
<dbReference type="STRING" id="1314781.A0A165GRP2"/>
<sequence>MSTNSSLTQLYGSEHGAASLGVLCASVAVLALSWYSIRRRLSPNGQTSPTRASRDYRDGQITITKLLIHPIKSCRGSSVQSSAFTSVGLEHDRRWVLVGLDKSEVLTARTVPKMVLVHPRVNQDSQTLDVTFPADSGCTDFSVPLNPSPDQLSAWTLLDGLNLFSIKTLDGYICESLPGHANASEELSRFLGLRVALVLKGPRRRAVDSTPTFPSLHEDTSVLFHDGYPVLLVSEESLEDVERRTWEIARAGDSDRVDAKWKNERLVMERFRPNIVVRGAGGFAEDDWEEVRIGSEGYQMDLVSKCPRCQLPQVDPATGVPDAAIPTKVLATFRKGIDPAMPHKNCFGSNGVPRASGVISVGDVVRVARMTADGSVAIR</sequence>
<gene>
    <name evidence="3" type="ORF">EXIGLDRAFT_616305</name>
</gene>
<dbReference type="GO" id="GO:0030151">
    <property type="term" value="F:molybdenum ion binding"/>
    <property type="evidence" value="ECO:0007669"/>
    <property type="project" value="InterPro"/>
</dbReference>
<dbReference type="InterPro" id="IPR011037">
    <property type="entry name" value="Pyrv_Knase-like_insert_dom_sf"/>
</dbReference>
<keyword evidence="1" id="KW-0472">Membrane</keyword>
<evidence type="ECO:0000256" key="1">
    <source>
        <dbReference type="SAM" id="Phobius"/>
    </source>
</evidence>
<dbReference type="Proteomes" id="UP000077266">
    <property type="component" value="Unassembled WGS sequence"/>
</dbReference>
<reference evidence="3 4" key="1">
    <citation type="journal article" date="2016" name="Mol. Biol. Evol.">
        <title>Comparative Genomics of Early-Diverging Mushroom-Forming Fungi Provides Insights into the Origins of Lignocellulose Decay Capabilities.</title>
        <authorList>
            <person name="Nagy L.G."/>
            <person name="Riley R."/>
            <person name="Tritt A."/>
            <person name="Adam C."/>
            <person name="Daum C."/>
            <person name="Floudas D."/>
            <person name="Sun H."/>
            <person name="Yadav J.S."/>
            <person name="Pangilinan J."/>
            <person name="Larsson K.H."/>
            <person name="Matsuura K."/>
            <person name="Barry K."/>
            <person name="Labutti K."/>
            <person name="Kuo R."/>
            <person name="Ohm R.A."/>
            <person name="Bhattacharya S.S."/>
            <person name="Shirouzu T."/>
            <person name="Yoshinaga Y."/>
            <person name="Martin F.M."/>
            <person name="Grigoriev I.V."/>
            <person name="Hibbett D.S."/>
        </authorList>
    </citation>
    <scope>NUCLEOTIDE SEQUENCE [LARGE SCALE GENOMIC DNA]</scope>
    <source>
        <strain evidence="3 4">HHB12029</strain>
    </source>
</reference>
<dbReference type="EMBL" id="KV426038">
    <property type="protein sequence ID" value="KZV90908.1"/>
    <property type="molecule type" value="Genomic_DNA"/>
</dbReference>
<evidence type="ECO:0000313" key="4">
    <source>
        <dbReference type="Proteomes" id="UP000077266"/>
    </source>
</evidence>
<name>A0A165GRP2_EXIGL</name>
<dbReference type="SUPFAM" id="SSF50800">
    <property type="entry name" value="PK beta-barrel domain-like"/>
    <property type="match status" value="1"/>
</dbReference>
<dbReference type="InterPro" id="IPR005303">
    <property type="entry name" value="MOCOS_middle"/>
</dbReference>